<evidence type="ECO:0000256" key="10">
    <source>
        <dbReference type="SAM" id="MobiDB-lite"/>
    </source>
</evidence>
<dbReference type="GO" id="GO:0016020">
    <property type="term" value="C:membrane"/>
    <property type="evidence" value="ECO:0007669"/>
    <property type="project" value="UniProtKB-SubCell"/>
</dbReference>
<feature type="region of interest" description="Disordered" evidence="10">
    <location>
        <begin position="2855"/>
        <end position="2878"/>
    </location>
</feature>
<dbReference type="SMART" id="SM00202">
    <property type="entry name" value="SR"/>
    <property type="match status" value="3"/>
</dbReference>
<dbReference type="VEuPathDB" id="VectorBase:MDOA008257"/>
<evidence type="ECO:0000256" key="5">
    <source>
        <dbReference type="ARBA" id="ARBA00022989"/>
    </source>
</evidence>
<dbReference type="InterPro" id="IPR011050">
    <property type="entry name" value="Pectin_lyase_fold/virulence"/>
</dbReference>
<name>A0A1I8MTD3_MUSDO</name>
<comment type="subcellular location">
    <subcellularLocation>
        <location evidence="1">Membrane</location>
        <topology evidence="1">Single-pass membrane protein</topology>
    </subcellularLocation>
</comment>
<feature type="disulfide bond" evidence="9">
    <location>
        <begin position="1185"/>
        <end position="1195"/>
    </location>
</feature>
<dbReference type="Gene3D" id="2.160.20.10">
    <property type="entry name" value="Single-stranded right-handed beta-helix, Pectin lyase-like"/>
    <property type="match status" value="1"/>
</dbReference>
<feature type="domain" description="SRCR" evidence="13">
    <location>
        <begin position="1112"/>
        <end position="1220"/>
    </location>
</feature>
<dbReference type="VEuPathDB" id="VectorBase:MDOMA2_017200"/>
<dbReference type="STRING" id="7370.A0A1I8MTD3"/>
<keyword evidence="3" id="KW-0732">Signal</keyword>
<feature type="compositionally biased region" description="Polar residues" evidence="10">
    <location>
        <begin position="142"/>
        <end position="152"/>
    </location>
</feature>
<keyword evidence="8" id="KW-0325">Glycoprotein</keyword>
<feature type="domain" description="SRCR" evidence="13">
    <location>
        <begin position="1952"/>
        <end position="2077"/>
    </location>
</feature>
<feature type="domain" description="CRIB" evidence="12">
    <location>
        <begin position="1619"/>
        <end position="1638"/>
    </location>
</feature>
<dbReference type="EnsemblMetazoa" id="MDOA008257-RA">
    <property type="protein sequence ID" value="MDOA008257-PA"/>
    <property type="gene ID" value="MDOA008257"/>
</dbReference>
<dbReference type="PROSITE" id="PS50287">
    <property type="entry name" value="SRCR_2"/>
    <property type="match status" value="3"/>
</dbReference>
<feature type="region of interest" description="Disordered" evidence="10">
    <location>
        <begin position="3007"/>
        <end position="3059"/>
    </location>
</feature>
<feature type="region of interest" description="Disordered" evidence="10">
    <location>
        <begin position="2944"/>
        <end position="2967"/>
    </location>
</feature>
<dbReference type="InterPro" id="IPR016186">
    <property type="entry name" value="C-type_lectin-like/link_sf"/>
</dbReference>
<dbReference type="PANTHER" id="PTHR47653:SF1">
    <property type="entry name" value="DELETED IN MALIGNANT BRAIN TUMORS 1 PROTEIN"/>
    <property type="match status" value="1"/>
</dbReference>
<dbReference type="RefSeq" id="XP_019892680.2">
    <property type="nucleotide sequence ID" value="XM_020037121.2"/>
</dbReference>
<evidence type="ECO:0000256" key="2">
    <source>
        <dbReference type="ARBA" id="ARBA00022692"/>
    </source>
</evidence>
<feature type="compositionally biased region" description="Polar residues" evidence="10">
    <location>
        <begin position="118"/>
        <end position="127"/>
    </location>
</feature>
<keyword evidence="7 9" id="KW-1015">Disulfide bond</keyword>
<dbReference type="GO" id="GO:0045217">
    <property type="term" value="P:cell-cell junction maintenance"/>
    <property type="evidence" value="ECO:0007669"/>
    <property type="project" value="TreeGrafter"/>
</dbReference>
<evidence type="ECO:0000256" key="8">
    <source>
        <dbReference type="ARBA" id="ARBA00023180"/>
    </source>
</evidence>
<evidence type="ECO:0000256" key="3">
    <source>
        <dbReference type="ARBA" id="ARBA00022729"/>
    </source>
</evidence>
<dbReference type="InterPro" id="IPR036772">
    <property type="entry name" value="SRCR-like_dom_sf"/>
</dbReference>
<dbReference type="Gene3D" id="3.10.250.10">
    <property type="entry name" value="SRCR-like domain"/>
    <property type="match status" value="3"/>
</dbReference>
<dbReference type="InterPro" id="IPR053243">
    <property type="entry name" value="SJ_maturation_regulator"/>
</dbReference>
<evidence type="ECO:0000256" key="9">
    <source>
        <dbReference type="PROSITE-ProRule" id="PRU00196"/>
    </source>
</evidence>
<accession>A0A1I8MTD3</accession>
<evidence type="ECO:0000313" key="14">
    <source>
        <dbReference type="EnsemblMetazoa" id="MDOA008257-PA"/>
    </source>
</evidence>
<dbReference type="InterPro" id="IPR006626">
    <property type="entry name" value="PbH1"/>
</dbReference>
<keyword evidence="2 11" id="KW-0812">Transmembrane</keyword>
<evidence type="ECO:0000259" key="12">
    <source>
        <dbReference type="PROSITE" id="PS50108"/>
    </source>
</evidence>
<proteinExistence type="predicted"/>
<dbReference type="SUPFAM" id="SSF51126">
    <property type="entry name" value="Pectin lyase-like"/>
    <property type="match status" value="2"/>
</dbReference>
<feature type="compositionally biased region" description="Polar residues" evidence="10">
    <location>
        <begin position="3152"/>
        <end position="3164"/>
    </location>
</feature>
<feature type="compositionally biased region" description="Gly residues" evidence="10">
    <location>
        <begin position="3116"/>
        <end position="3128"/>
    </location>
</feature>
<feature type="disulfide bond" evidence="9">
    <location>
        <begin position="299"/>
        <end position="309"/>
    </location>
</feature>
<dbReference type="SUPFAM" id="SSF49854">
    <property type="entry name" value="Spermadhesin, CUB domain"/>
    <property type="match status" value="1"/>
</dbReference>
<evidence type="ECO:0000256" key="1">
    <source>
        <dbReference type="ARBA" id="ARBA00004167"/>
    </source>
</evidence>
<evidence type="ECO:0000256" key="7">
    <source>
        <dbReference type="ARBA" id="ARBA00023157"/>
    </source>
</evidence>
<feature type="compositionally biased region" description="Basic and acidic residues" evidence="10">
    <location>
        <begin position="2859"/>
        <end position="2871"/>
    </location>
</feature>
<feature type="region of interest" description="Disordered" evidence="10">
    <location>
        <begin position="111"/>
        <end position="157"/>
    </location>
</feature>
<dbReference type="InterPro" id="IPR016187">
    <property type="entry name" value="CTDL_fold"/>
</dbReference>
<dbReference type="PANTHER" id="PTHR47653">
    <property type="entry name" value="PROTEIN BARK BEETLE"/>
    <property type="match status" value="1"/>
</dbReference>
<evidence type="ECO:0000259" key="13">
    <source>
        <dbReference type="PROSITE" id="PS50287"/>
    </source>
</evidence>
<dbReference type="PROSITE" id="PS50108">
    <property type="entry name" value="CRIB"/>
    <property type="match status" value="1"/>
</dbReference>
<evidence type="ECO:0000256" key="4">
    <source>
        <dbReference type="ARBA" id="ARBA00022737"/>
    </source>
</evidence>
<protein>
    <submittedName>
        <fullName evidence="14">Uncharacterized protein</fullName>
    </submittedName>
</protein>
<feature type="transmembrane region" description="Helical" evidence="11">
    <location>
        <begin position="21"/>
        <end position="40"/>
    </location>
</feature>
<gene>
    <name evidence="14" type="primary">101893147</name>
</gene>
<dbReference type="CDD" id="cd00037">
    <property type="entry name" value="CLECT"/>
    <property type="match status" value="1"/>
</dbReference>
<keyword evidence="6 11" id="KW-0472">Membrane</keyword>
<feature type="transmembrane region" description="Helical" evidence="11">
    <location>
        <begin position="2755"/>
        <end position="2780"/>
    </location>
</feature>
<dbReference type="InterPro" id="IPR001190">
    <property type="entry name" value="SRCR"/>
</dbReference>
<dbReference type="KEGG" id="mde:101893147"/>
<evidence type="ECO:0000256" key="6">
    <source>
        <dbReference type="ARBA" id="ARBA00023136"/>
    </source>
</evidence>
<keyword evidence="4" id="KW-0677">Repeat</keyword>
<dbReference type="eggNOG" id="ENOG502QT9G">
    <property type="taxonomic scope" value="Eukaryota"/>
</dbReference>
<feature type="compositionally biased region" description="Low complexity" evidence="10">
    <location>
        <begin position="128"/>
        <end position="141"/>
    </location>
</feature>
<feature type="region of interest" description="Disordered" evidence="10">
    <location>
        <begin position="3115"/>
        <end position="3212"/>
    </location>
</feature>
<dbReference type="OrthoDB" id="536948at2759"/>
<dbReference type="PRINTS" id="PR00258">
    <property type="entry name" value="SPERACTRCPTR"/>
</dbReference>
<dbReference type="PROSITE" id="PS00420">
    <property type="entry name" value="SRCR_1"/>
    <property type="match status" value="1"/>
</dbReference>
<dbReference type="InterPro" id="IPR012334">
    <property type="entry name" value="Pectin_lyas_fold"/>
</dbReference>
<dbReference type="InterPro" id="IPR035914">
    <property type="entry name" value="Sperma_CUB_dom_sf"/>
</dbReference>
<keyword evidence="5 11" id="KW-1133">Transmembrane helix</keyword>
<dbReference type="SUPFAM" id="SSF56487">
    <property type="entry name" value="SRCR-like"/>
    <property type="match status" value="3"/>
</dbReference>
<dbReference type="SUPFAM" id="SSF56436">
    <property type="entry name" value="C-type lectin-like"/>
    <property type="match status" value="1"/>
</dbReference>
<comment type="caution">
    <text evidence="9">Lacks conserved residue(s) required for the propagation of feature annotation.</text>
</comment>
<dbReference type="Gene3D" id="3.10.100.10">
    <property type="entry name" value="Mannose-Binding Protein A, subunit A"/>
    <property type="match status" value="1"/>
</dbReference>
<feature type="compositionally biased region" description="Polar residues" evidence="10">
    <location>
        <begin position="3135"/>
        <end position="3144"/>
    </location>
</feature>
<feature type="compositionally biased region" description="Low complexity" evidence="10">
    <location>
        <begin position="3046"/>
        <end position="3059"/>
    </location>
</feature>
<organism evidence="14">
    <name type="scientific">Musca domestica</name>
    <name type="common">House fly</name>
    <dbReference type="NCBI Taxonomy" id="7370"/>
    <lineage>
        <taxon>Eukaryota</taxon>
        <taxon>Metazoa</taxon>
        <taxon>Ecdysozoa</taxon>
        <taxon>Arthropoda</taxon>
        <taxon>Hexapoda</taxon>
        <taxon>Insecta</taxon>
        <taxon>Pterygota</taxon>
        <taxon>Neoptera</taxon>
        <taxon>Endopterygota</taxon>
        <taxon>Diptera</taxon>
        <taxon>Brachycera</taxon>
        <taxon>Muscomorpha</taxon>
        <taxon>Muscoidea</taxon>
        <taxon>Muscidae</taxon>
        <taxon>Musca</taxon>
    </lineage>
</organism>
<sequence length="3212" mass="360795">MTSRRRHHTIINSKTNNNNNKYLETIQLIAFNFLLLFLLATSVPTSSGYAQNSELYESSEFLSANSQYDADDPDFRADNQLHFVPPPLPTTSTPRRQQEAVEENVLSFSYDDSVPPLMSSNPATDVGTSSSSSSSTTTTTTYTELSGGSITSDRVLRSSESPYAAREHIIVEKGAKLIIEPGVRIEFAPTVGITVRGILHAVGTPTARITLTAQGHNVELPDVEERGIRLVDGPTPLEGRLEIFHKGAWRPVCTNSRNWTMTDYAVACRQMGFQGGRFWNWVDRSPGWKPRLLYELPNCKGTENSLLDCDWSTRQLGSGVCDYHSDIGIQCKAMHNLQLSHWAGLYFENAPTTKTLAKDNTVYYTKSQSTLKYVDILRAGNGLKQATKAAIESVGVPPQTQHVVITHSAYTGFNATRPYGGFALQNVTIRKSNGIGLFVNSSQGYVQLSGCNIQDNAGDGVKYVGHDLRVDERPDRSSIYDFCTLPTTSGQTYPLTLSFTQKFYAGSAKECSKYFFSKPGYVLTVQFEQFTLKNNDTASVEIYDGASANDRLLFVWSARNYSRPQSVTSTREKLFVRIKAAMREEILGFIRITTGETSAFDLRVLDSVVQDNGGRGIAVDSLRSRVHLHGSSISGNGHVAGFHVTGGAGDVNITETNISYNHGSGVNITYVGGNRNISRSYVDFNKGYGIAVWLNETTDPNRVEYLAFNQTTAVEYSHINSNLDVGVLHGNFCQPLWVNLTGNFFNGSAGNDIRLESCWRLLEPKEPNMFLQIGHNSFENSQQNAIYLSPALNMRGRIEFNQFRYGMYGCIYIRNDFIYQEFNFMPVHLVIQSNYFSRNKGVHVVSLGLSPYSRREVQHLLFTRNFVRENKITEFFGPLLDGSEGSDGAGRLNPRSRVAAAVVVSSSNVDIFRNILNNLDSAYEIGSQLSDQSQIINATYNWLGSSEEVKIFSRLFHRNDRYNLAKIQYIPYLLHSSNPGSSTVIYTSTFVPRFYVENSEYIGGEVDGQEMIPPGTYTVNKDINIRPGGKLILQPGVTLQFEPSVGMMVAGKLEARGRRPDDIFLTLKRQPIMDVDSSTLNHDLIDMIDMETESIMSGGAGGGVDEIPKVPVRLLGGAGPYEGRLQLYVNDRWGTVCDYGWTELNAALVCHHLGYTLNPKDWRLLRSQMPAAGLTEDVIVSNVQCTEHDRDITQCKAEYLWQGDFENSCSHENDVGIRCYEGAWAGVRFSMLAERADLQYVTIEKAGLFDYTTNSFKPALQMDFARHNLDNVRIVDNLDDGLGVIYADLYGGKAINNIRNSEFVGNRGSGISLKQLDFRIQGSIIKNNLGSGISHDPVIAAKDQFELGGWFKMAVDFNSFESNYEPFVLPRDEGNIELGTWESKYVRTEEVRGGENVEKKLHIRCPAGYVLGIQLLNPINNLSTESLKILNSQSENPRAQLWDVRRDLNVFPTTSSGYGIIIYYESGDNALGGAVLMLTTVQAPVQNIRNRIVGGPVPSLHIRSTKIQKNLRGISALYYNRYYGSEGELYMRKANESIKIVNSELSNNDLEAILINSPYWDVISSNLSEITVHVNNSKILQNGYGIRQLSKDLRSSNNLFHYVVQDTTVEDNKNGGFQVSLPYVWQYNENFTHSIHFGNTTWQRNRNFYIDVSGHYADFNITSNAFLNNQAPRSLISVMGMEKRMKFSYNRIEQNQAKFIMEFKADSLSEKFGEVHALVEYNTIKQNNNYEVLRHLPALQHARKQASINSLNTAVIRLDGIQNVKLYRNLIAENSLRYNLVAGLRSARVDNYVYATENWWGSTDISQIEGKIFDFDNWNDHADVIYQPFLIEDTMDASISLVKENRDLIDLNRWQGGRIYSDLVLRKREYPYIIRNDITVMPEATLTIHHGVQMEFEPNVGMLVLGTLNAIGYEESPIIMKPFKNATHESYSLINKRALDMEMEQLQAYDSIRLCTNSQNCSSDMDKMFEINQGFLEYFNHTTLQWVPICDSRFTERNAQVVCRELGYDPLNVYYSHDRRIEFHTNSLTRIWTWVQPLECRGDEIRMSDCEERLNGQVYGHRHECHWDDVFVFVSCAGVPEDEVYWGGIRFTNSEFEQNQYEQRYHDIHTHGLQKHQQSRLEFVRIENAGILHNQKSAAIQAIYKTPSISAVTIRNSANHGLNFVVPSGALNLNLLNISQALGSGINILSLTGEGRESDESSFTPLKKLDLPYKLFSMIDICDPQKTITVEERVLLYYKYDNNPVNCVKMFTSAYRAKPLGFRLLQSNLFNHSKLYGRMDSIRLYDGDVYNVTSLFMGQIESDTNNQKSFFKTEGPTLSVHLMASGAPEYHGFIAEVVTVPISTIGINRDALHNVTYSHISSAIKGAVVYTSAGEVTPPLTLTSNRIERNCLQLYGNFSTCDAALNVDVQNMNSFFFMNNLLLNNQGGLKLRADSRGSATSLRGFIHHNLFLKNRNRPALFVEGRQSSPYQEVELYRNYFAQNQAGYEDVIRLRQVVSNFSYNYVHSNVGGRIVEVSGFEKVRLPIYQSTAHNGFYRNIATNWMGRATIVAGTAGQQYVDNIFENPDNDYEIITVNSSILSIDYRNSTIELWKSKIDARHNYWSYNNTLSVQSRIKDKSDDPMLLEVLAVPFQMNNQTILDGKCPPGWSQVSDTCFMYVGVPMTFHEAKEFCRSENSSMPFIRTDSTTLWIYLQSQMRHLKYPEKVWVQDFNYIDRCTSFAYMEITVEECNKELGFICEVDPKVVIDPLSWRADIFAISIISAFVLALILLILVGICWYAKSKHRHAQRLQRRNSIRQSLRSLNSIDPQGSLRRRNFNMSNSTGTLTKSMAQDYKMMGNGSFESIDKSVLSSEASFEPYENHRPNGGEKSEYNTPQKSQNEYVTSIRTPGSAGGLMGPPRVATIGSASRARGRATAAALAAAAAQQKTPQNDFELSYRNEGFRDNSTYSGTRNNSISTSIAEDTPIIHQTDAEETGSDYYGNASTLPLRYDPNENLAFLSELKRNIPEDQRSSQMSDKPPSTFLPPTVAAVHQHRQRPPKTPSPPTNQTVSSNNSTTGSLTYEQKIDNMNFSSLAELRSNNTSQVSATAAPADIRRPDSYMVAVGANRFSRPASSIGGGGIGGGGGGSTPKYDTPTLSMASQLASRRPKTVYENSDSTAASSTLPHGHHQDAVPAYHRSRSEALLETDLDMDNSPPMDANGRCHSQPLETSM</sequence>
<dbReference type="Pfam" id="PF00530">
    <property type="entry name" value="SRCR"/>
    <property type="match status" value="3"/>
</dbReference>
<feature type="compositionally biased region" description="Polar residues" evidence="10">
    <location>
        <begin position="2944"/>
        <end position="2961"/>
    </location>
</feature>
<evidence type="ECO:0000256" key="11">
    <source>
        <dbReference type="SAM" id="Phobius"/>
    </source>
</evidence>
<reference evidence="14" key="1">
    <citation type="submission" date="2021-01" db="UniProtKB">
        <authorList>
            <consortium name="EnsemblMetazoa"/>
        </authorList>
    </citation>
    <scope>IDENTIFICATION</scope>
    <source>
        <strain evidence="14">Aabys</strain>
    </source>
</reference>
<dbReference type="InterPro" id="IPR000095">
    <property type="entry name" value="CRIB_dom"/>
</dbReference>
<feature type="domain" description="SRCR" evidence="13">
    <location>
        <begin position="228"/>
        <end position="332"/>
    </location>
</feature>
<dbReference type="FunFam" id="3.10.250.10:FF:000016">
    <property type="entry name" value="Scavenger receptor cysteine-rich protein type 12"/>
    <property type="match status" value="2"/>
</dbReference>
<feature type="disulfide bond" evidence="9">
    <location>
        <begin position="2040"/>
        <end position="2050"/>
    </location>
</feature>
<dbReference type="SMART" id="SM00710">
    <property type="entry name" value="PbH1"/>
    <property type="match status" value="18"/>
</dbReference>